<keyword evidence="3 9" id="KW-0963">Cytoplasm</keyword>
<dbReference type="NCBIfam" id="NF003069">
    <property type="entry name" value="PRK03992.1"/>
    <property type="match status" value="1"/>
</dbReference>
<evidence type="ECO:0000256" key="9">
    <source>
        <dbReference type="HAMAP-Rule" id="MF_00553"/>
    </source>
</evidence>
<dbReference type="Gene3D" id="2.40.50.140">
    <property type="entry name" value="Nucleic acid-binding proteins"/>
    <property type="match status" value="1"/>
</dbReference>
<evidence type="ECO:0000256" key="7">
    <source>
        <dbReference type="ARBA" id="ARBA00023054"/>
    </source>
</evidence>
<protein>
    <recommendedName>
        <fullName evidence="9">Proteasome-activating nucleotidase</fullName>
        <shortName evidence="9">PAN</shortName>
    </recommendedName>
    <alternativeName>
        <fullName evidence="9">Proteasomal ATPase</fullName>
    </alternativeName>
    <alternativeName>
        <fullName evidence="9">Proteasome regulatory ATPase</fullName>
    </alternativeName>
    <alternativeName>
        <fullName evidence="9">Proteasome regulatory particle</fullName>
    </alternativeName>
</protein>
<evidence type="ECO:0000313" key="13">
    <source>
        <dbReference type="Proteomes" id="UP000268446"/>
    </source>
</evidence>
<dbReference type="InterPro" id="IPR041569">
    <property type="entry name" value="AAA_lid_3"/>
</dbReference>
<dbReference type="InterPro" id="IPR003960">
    <property type="entry name" value="ATPase_AAA_CS"/>
</dbReference>
<dbReference type="GO" id="GO:0043335">
    <property type="term" value="P:protein unfolding"/>
    <property type="evidence" value="ECO:0007669"/>
    <property type="project" value="UniProtKB-UniRule"/>
</dbReference>
<keyword evidence="4 9" id="KW-0547">Nucleotide-binding</keyword>
<evidence type="ECO:0000256" key="4">
    <source>
        <dbReference type="ARBA" id="ARBA00022741"/>
    </source>
</evidence>
<feature type="coiled-coil region" evidence="9">
    <location>
        <begin position="48"/>
        <end position="82"/>
    </location>
</feature>
<comment type="subunit">
    <text evidence="9">Homohexamer. The hexameric complex has a two-ring architecture resembling a top hat that caps the 20S proteasome core at one or both ends. Upon ATP-binding, the C-terminus of PAN interacts with the alpha-rings of the proteasome core by binding to the intersubunit pockets.</text>
</comment>
<dbReference type="AlphaFoldDB" id="A0A497EYF4"/>
<proteinExistence type="inferred from homology"/>
<dbReference type="InterPro" id="IPR003593">
    <property type="entry name" value="AAA+_ATPase"/>
</dbReference>
<dbReference type="InterPro" id="IPR023501">
    <property type="entry name" value="Nucleotidase_PAN"/>
</dbReference>
<evidence type="ECO:0000256" key="8">
    <source>
        <dbReference type="ARBA" id="ARBA00023186"/>
    </source>
</evidence>
<dbReference type="GO" id="GO:0022623">
    <property type="term" value="C:proteasome-activating nucleotidase complex"/>
    <property type="evidence" value="ECO:0007669"/>
    <property type="project" value="UniProtKB-UniRule"/>
</dbReference>
<gene>
    <name evidence="9" type="primary">pan</name>
    <name evidence="12" type="ORF">DRJ20_00530</name>
</gene>
<dbReference type="InterPro" id="IPR012340">
    <property type="entry name" value="NA-bd_OB-fold"/>
</dbReference>
<keyword evidence="5 9" id="KW-0067">ATP-binding</keyword>
<comment type="function">
    <text evidence="9">ATPase which is responsible for recognizing, binding, unfolding and translocation of substrate proteins into the archaeal 20S proteasome core particle. Is essential for opening the gate of the 20S proteasome via an interaction with its C-terminus, thereby allowing substrate entry and access to the site of proteolysis. Thus, the C-termini of the proteasomal ATPase function like a 'key in a lock' to induce gate opening and therefore regulate proteolysis. Unfolding activity requires energy from ATP hydrolysis, whereas ATP binding alone promotes ATPase-20S proteasome association which triggers gate opening, and supports translocation of unfolded substrates.</text>
</comment>
<dbReference type="PROSITE" id="PS00674">
    <property type="entry name" value="AAA"/>
    <property type="match status" value="1"/>
</dbReference>
<keyword evidence="6 9" id="KW-0647">Proteasome</keyword>
<accession>A0A497EYF4</accession>
<dbReference type="InterPro" id="IPR050221">
    <property type="entry name" value="26S_Proteasome_ATPase"/>
</dbReference>
<name>A0A497EYF4_9CREN</name>
<dbReference type="InterPro" id="IPR003959">
    <property type="entry name" value="ATPase_AAA_core"/>
</dbReference>
<organism evidence="12 13">
    <name type="scientific">Thermoproteota archaeon</name>
    <dbReference type="NCBI Taxonomy" id="2056631"/>
    <lineage>
        <taxon>Archaea</taxon>
        <taxon>Thermoproteota</taxon>
    </lineage>
</organism>
<dbReference type="FunFam" id="1.10.8.60:FF:000006">
    <property type="entry name" value="26S protease regulatory subunit 8"/>
    <property type="match status" value="1"/>
</dbReference>
<dbReference type="InterPro" id="IPR027417">
    <property type="entry name" value="P-loop_NTPase"/>
</dbReference>
<dbReference type="SMART" id="SM00382">
    <property type="entry name" value="AAA"/>
    <property type="match status" value="1"/>
</dbReference>
<dbReference type="NCBIfam" id="TIGR01242">
    <property type="entry name" value="proteasome-activating nucleotidase"/>
    <property type="match status" value="1"/>
</dbReference>
<feature type="binding site" evidence="9">
    <location>
        <begin position="213"/>
        <end position="218"/>
    </location>
    <ligand>
        <name>ATP</name>
        <dbReference type="ChEBI" id="CHEBI:30616"/>
    </ligand>
</feature>
<comment type="subcellular location">
    <subcellularLocation>
        <location evidence="1 9">Cytoplasm</location>
    </subcellularLocation>
</comment>
<evidence type="ECO:0000256" key="6">
    <source>
        <dbReference type="ARBA" id="ARBA00022942"/>
    </source>
</evidence>
<dbReference type="PANTHER" id="PTHR23073">
    <property type="entry name" value="26S PROTEASOME REGULATORY SUBUNIT"/>
    <property type="match status" value="1"/>
</dbReference>
<dbReference type="InterPro" id="IPR032501">
    <property type="entry name" value="Prot_ATP_ID_OB_2nd"/>
</dbReference>
<evidence type="ECO:0000256" key="1">
    <source>
        <dbReference type="ARBA" id="ARBA00004496"/>
    </source>
</evidence>
<dbReference type="SUPFAM" id="SSF52540">
    <property type="entry name" value="P-loop containing nucleoside triphosphate hydrolases"/>
    <property type="match status" value="1"/>
</dbReference>
<evidence type="ECO:0000256" key="2">
    <source>
        <dbReference type="ARBA" id="ARBA00006914"/>
    </source>
</evidence>
<dbReference type="GO" id="GO:0005737">
    <property type="term" value="C:cytoplasm"/>
    <property type="evidence" value="ECO:0007669"/>
    <property type="project" value="UniProtKB-SubCell"/>
</dbReference>
<feature type="binding site" evidence="9">
    <location>
        <position position="352"/>
    </location>
    <ligand>
        <name>ATP</name>
        <dbReference type="ChEBI" id="CHEBI:30616"/>
    </ligand>
</feature>
<dbReference type="HAMAP" id="MF_00553">
    <property type="entry name" value="PAN"/>
    <property type="match status" value="1"/>
</dbReference>
<evidence type="ECO:0000256" key="5">
    <source>
        <dbReference type="ARBA" id="ARBA00022840"/>
    </source>
</evidence>
<sequence>MVEILILDRVPNILQSKQRSQRRREVDALPSPIESEEATYYKRVESYTKYLERKLRSLELEFQVLSEERDRLLQEIEFLREELRRLSSPPLIEAYVIEVLNDGRAIVKSSTGQSLVVQVSSFIDKRKLRPNTRVALNQRTFAIVEILPQVEDPYVRGMEIIERPEVTYEDIGGLEEQIREIREAVELPLLEPELFEEVGIDPPKGVLLYGPPGCGKTLLAKAVAHETKATFIRVVGSELVRKYIGEGARMVKELFSLARRKAPSIVFIDEIDAIGGRRLDISTSGEREVQRTMAQLLSELDGFNPRGNVKVIAATNRIDILDPALLRPGRFDRIIEVPLPDERGRLEILKIHTRRMKLAEEVSLETIAKITEGASGAELKAICTEAGMNAIREGRKQVLVRDFMKAIEKVMKSKKETTPIPYM</sequence>
<comment type="domain">
    <text evidence="9">Consists of three main regions, an N-terminal coiled-coil domain that may assist in substrate recognition, an interdomain involved in PAN hexamerization, and a C-terminal ATPase domain of the AAA type.</text>
</comment>
<comment type="caution">
    <text evidence="12">The sequence shown here is derived from an EMBL/GenBank/DDBJ whole genome shotgun (WGS) entry which is preliminary data.</text>
</comment>
<evidence type="ECO:0000259" key="11">
    <source>
        <dbReference type="SMART" id="SM00382"/>
    </source>
</evidence>
<keyword evidence="8 9" id="KW-0143">Chaperone</keyword>
<dbReference type="GO" id="GO:0005524">
    <property type="term" value="F:ATP binding"/>
    <property type="evidence" value="ECO:0007669"/>
    <property type="project" value="UniProtKB-UniRule"/>
</dbReference>
<dbReference type="GO" id="GO:0016887">
    <property type="term" value="F:ATP hydrolysis activity"/>
    <property type="evidence" value="ECO:0007669"/>
    <property type="project" value="UniProtKB-UniRule"/>
</dbReference>
<evidence type="ECO:0000313" key="12">
    <source>
        <dbReference type="EMBL" id="RLE52245.1"/>
    </source>
</evidence>
<dbReference type="GO" id="GO:0010498">
    <property type="term" value="P:proteasomal protein catabolic process"/>
    <property type="evidence" value="ECO:0007669"/>
    <property type="project" value="UniProtKB-UniRule"/>
</dbReference>
<keyword evidence="7 9" id="KW-0175">Coiled coil</keyword>
<dbReference type="Pfam" id="PF17862">
    <property type="entry name" value="AAA_lid_3"/>
    <property type="match status" value="1"/>
</dbReference>
<comment type="similarity">
    <text evidence="2 9 10">Belongs to the AAA ATPase family.</text>
</comment>
<evidence type="ECO:0000256" key="10">
    <source>
        <dbReference type="RuleBase" id="RU003651"/>
    </source>
</evidence>
<dbReference type="EMBL" id="QMQZ01000006">
    <property type="protein sequence ID" value="RLE52245.1"/>
    <property type="molecule type" value="Genomic_DNA"/>
</dbReference>
<evidence type="ECO:0000256" key="3">
    <source>
        <dbReference type="ARBA" id="ARBA00022490"/>
    </source>
</evidence>
<dbReference type="Proteomes" id="UP000268446">
    <property type="component" value="Unassembled WGS sequence"/>
</dbReference>
<dbReference type="Pfam" id="PF00004">
    <property type="entry name" value="AAA"/>
    <property type="match status" value="1"/>
</dbReference>
<reference evidence="12 13" key="1">
    <citation type="submission" date="2018-06" db="EMBL/GenBank/DDBJ databases">
        <title>Extensive metabolic versatility and redundancy in microbially diverse, dynamic hydrothermal sediments.</title>
        <authorList>
            <person name="Dombrowski N."/>
            <person name="Teske A."/>
            <person name="Baker B.J."/>
        </authorList>
    </citation>
    <scope>NUCLEOTIDE SEQUENCE [LARGE SCALE GENOMIC DNA]</scope>
    <source>
        <strain evidence="12">B29_G17</strain>
    </source>
</reference>
<dbReference type="CDD" id="cd19502">
    <property type="entry name" value="RecA-like_PAN_like"/>
    <property type="match status" value="1"/>
</dbReference>
<dbReference type="Gene3D" id="3.40.50.300">
    <property type="entry name" value="P-loop containing nucleotide triphosphate hydrolases"/>
    <property type="match status" value="1"/>
</dbReference>
<feature type="domain" description="AAA+ ATPase" evidence="11">
    <location>
        <begin position="202"/>
        <end position="341"/>
    </location>
</feature>
<dbReference type="FunFam" id="3.40.50.300:FF:000033">
    <property type="entry name" value="26S protease regulatory subunit 6B"/>
    <property type="match status" value="1"/>
</dbReference>
<dbReference type="Pfam" id="PF16450">
    <property type="entry name" value="Prot_ATP_ID_OB_C"/>
    <property type="match status" value="1"/>
</dbReference>
<dbReference type="Gene3D" id="1.10.8.60">
    <property type="match status" value="1"/>
</dbReference>